<comment type="caution">
    <text evidence="1">The sequence shown here is derived from an EMBL/GenBank/DDBJ whole genome shotgun (WGS) entry which is preliminary data.</text>
</comment>
<gene>
    <name evidence="1" type="ORF">I6U51_07690</name>
</gene>
<protein>
    <submittedName>
        <fullName evidence="1">Uncharacterized protein</fullName>
    </submittedName>
</protein>
<name>A0A934M0W0_9CLOT</name>
<dbReference type="EMBL" id="JAEEGB010000007">
    <property type="protein sequence ID" value="MBI6872594.1"/>
    <property type="molecule type" value="Genomic_DNA"/>
</dbReference>
<evidence type="ECO:0000313" key="1">
    <source>
        <dbReference type="EMBL" id="MBI6872594.1"/>
    </source>
</evidence>
<dbReference type="AlphaFoldDB" id="A0A934M0W0"/>
<organism evidence="1 2">
    <name type="scientific">Clostridium aciditolerans</name>
    <dbReference type="NCBI Taxonomy" id="339861"/>
    <lineage>
        <taxon>Bacteria</taxon>
        <taxon>Bacillati</taxon>
        <taxon>Bacillota</taxon>
        <taxon>Clostridia</taxon>
        <taxon>Eubacteriales</taxon>
        <taxon>Clostridiaceae</taxon>
        <taxon>Clostridium</taxon>
    </lineage>
</organism>
<reference evidence="1" key="1">
    <citation type="submission" date="2020-12" db="EMBL/GenBank/DDBJ databases">
        <title>Clostridium thailandense sp. nov., a novel acetogenic bacterium isolated from peat land soil in Thailand.</title>
        <authorList>
            <person name="Chaikitkaew S."/>
            <person name="Birkeland N.K."/>
        </authorList>
    </citation>
    <scope>NUCLEOTIDE SEQUENCE</scope>
    <source>
        <strain evidence="1">DSM 17425</strain>
    </source>
</reference>
<evidence type="ECO:0000313" key="2">
    <source>
        <dbReference type="Proteomes" id="UP000622687"/>
    </source>
</evidence>
<dbReference type="Proteomes" id="UP000622687">
    <property type="component" value="Unassembled WGS sequence"/>
</dbReference>
<dbReference type="RefSeq" id="WP_211142095.1">
    <property type="nucleotide sequence ID" value="NZ_JAEEGB010000007.1"/>
</dbReference>
<accession>A0A934M0W0</accession>
<sequence length="67" mass="7541">MSKNYKKDSKTDFGDLPSNYIVNAGKKMIENKIISEQIKEDKDGNCTIGGYKIEANACSMLKDDYKV</sequence>
<proteinExistence type="predicted"/>
<keyword evidence="2" id="KW-1185">Reference proteome</keyword>